<evidence type="ECO:0000256" key="1">
    <source>
        <dbReference type="SAM" id="MobiDB-lite"/>
    </source>
</evidence>
<dbReference type="EMBL" id="OZ037949">
    <property type="protein sequence ID" value="CAL1711834.1"/>
    <property type="molecule type" value="Genomic_DNA"/>
</dbReference>
<proteinExistence type="predicted"/>
<dbReference type="Proteomes" id="UP001497453">
    <property type="component" value="Chromosome 6"/>
</dbReference>
<accession>A0ABP1DZ07</accession>
<keyword evidence="2" id="KW-1133">Transmembrane helix</keyword>
<evidence type="ECO:0000313" key="5">
    <source>
        <dbReference type="Proteomes" id="UP001497453"/>
    </source>
</evidence>
<name>A0ABP1DZ07_9APHY</name>
<evidence type="ECO:0000256" key="2">
    <source>
        <dbReference type="SAM" id="Phobius"/>
    </source>
</evidence>
<dbReference type="PANTHER" id="PTHR40465">
    <property type="entry name" value="CHROMOSOME 1, WHOLE GENOME SHOTGUN SEQUENCE"/>
    <property type="match status" value="1"/>
</dbReference>
<dbReference type="PANTHER" id="PTHR40465:SF1">
    <property type="entry name" value="DUF6534 DOMAIN-CONTAINING PROTEIN"/>
    <property type="match status" value="1"/>
</dbReference>
<feature type="transmembrane region" description="Helical" evidence="2">
    <location>
        <begin position="215"/>
        <end position="235"/>
    </location>
</feature>
<feature type="transmembrane region" description="Helical" evidence="2">
    <location>
        <begin position="22"/>
        <end position="49"/>
    </location>
</feature>
<feature type="transmembrane region" description="Helical" evidence="2">
    <location>
        <begin position="171"/>
        <end position="194"/>
    </location>
</feature>
<keyword evidence="5" id="KW-1185">Reference proteome</keyword>
<dbReference type="InterPro" id="IPR045339">
    <property type="entry name" value="DUF6534"/>
</dbReference>
<feature type="transmembrane region" description="Helical" evidence="2">
    <location>
        <begin position="102"/>
        <end position="124"/>
    </location>
</feature>
<organism evidence="4 5">
    <name type="scientific">Somion occarium</name>
    <dbReference type="NCBI Taxonomy" id="3059160"/>
    <lineage>
        <taxon>Eukaryota</taxon>
        <taxon>Fungi</taxon>
        <taxon>Dikarya</taxon>
        <taxon>Basidiomycota</taxon>
        <taxon>Agaricomycotina</taxon>
        <taxon>Agaricomycetes</taxon>
        <taxon>Polyporales</taxon>
        <taxon>Cerrenaceae</taxon>
        <taxon>Somion</taxon>
    </lineage>
</organism>
<evidence type="ECO:0000313" key="4">
    <source>
        <dbReference type="EMBL" id="CAL1711834.1"/>
    </source>
</evidence>
<feature type="transmembrane region" description="Helical" evidence="2">
    <location>
        <begin position="61"/>
        <end position="82"/>
    </location>
</feature>
<sequence length="336" mass="37459">MGEFDTTVGMHPYFRGCVYIDITLGTLMIGIIFNTFLYGLVTFQFAAYYRKKFNDPPIIKAMILFLFLLDTVHSASVIYMLWGYTVTNYNNPPALAIGMWPYMWTPIATCLAAVVTQVFLGYRIYRLSKNLYLYILILAIAIPGCILGFVAGVRALIIKIFADLVVLSPVVIGWLSLQVAADVIITCSLTVILARSRTGFRKTDTVLNRLIRGSIQTGLFAGIFSIGDLVCFLTVPETNLYGMFAIPIGRIYTNTLLDTLLARDELRDQLSATVEMDSSTHSGRRWGAGRTTSHTNAQGIHLTEVEVRQDVVVFDDNAKLHKDDQSSVKKMMDSMA</sequence>
<evidence type="ECO:0000259" key="3">
    <source>
        <dbReference type="Pfam" id="PF20152"/>
    </source>
</evidence>
<protein>
    <recommendedName>
        <fullName evidence="3">DUF6534 domain-containing protein</fullName>
    </recommendedName>
</protein>
<reference evidence="5" key="1">
    <citation type="submission" date="2024-04" db="EMBL/GenBank/DDBJ databases">
        <authorList>
            <person name="Shaw F."/>
            <person name="Minotto A."/>
        </authorList>
    </citation>
    <scope>NUCLEOTIDE SEQUENCE [LARGE SCALE GENOMIC DNA]</scope>
</reference>
<gene>
    <name evidence="4" type="ORF">GFSPODELE1_LOCUS8522</name>
</gene>
<dbReference type="Pfam" id="PF20152">
    <property type="entry name" value="DUF6534"/>
    <property type="match status" value="1"/>
</dbReference>
<feature type="transmembrane region" description="Helical" evidence="2">
    <location>
        <begin position="131"/>
        <end position="151"/>
    </location>
</feature>
<keyword evidence="2" id="KW-0472">Membrane</keyword>
<feature type="region of interest" description="Disordered" evidence="1">
    <location>
        <begin position="274"/>
        <end position="294"/>
    </location>
</feature>
<feature type="domain" description="DUF6534" evidence="3">
    <location>
        <begin position="179"/>
        <end position="264"/>
    </location>
</feature>
<keyword evidence="2" id="KW-0812">Transmembrane</keyword>